<sequence>MIPAPIDAVWDRVSRMEGINDELMPYLKMMLPRRHRGKTLADIEVGTSVGKVRLLFGGLLPLDYDELTIVELTPGRGFREESSMASMRVWHHARTLTPLTLERTEVVDTVALRPRLLLRPAAPLLARFVEHLFRHRHRRLAAHFGG</sequence>
<evidence type="ECO:0008006" key="3">
    <source>
        <dbReference type="Google" id="ProtNLM"/>
    </source>
</evidence>
<organism evidence="1 2">
    <name type="scientific">Gordonia aquimaris</name>
    <dbReference type="NCBI Taxonomy" id="2984863"/>
    <lineage>
        <taxon>Bacteria</taxon>
        <taxon>Bacillati</taxon>
        <taxon>Actinomycetota</taxon>
        <taxon>Actinomycetes</taxon>
        <taxon>Mycobacteriales</taxon>
        <taxon>Gordoniaceae</taxon>
        <taxon>Gordonia</taxon>
    </lineage>
</organism>
<protein>
    <recommendedName>
        <fullName evidence="3">SRPBCC family protein</fullName>
    </recommendedName>
</protein>
<evidence type="ECO:0000313" key="1">
    <source>
        <dbReference type="EMBL" id="MCX2963991.1"/>
    </source>
</evidence>
<dbReference type="InterPro" id="IPR023393">
    <property type="entry name" value="START-like_dom_sf"/>
</dbReference>
<comment type="caution">
    <text evidence="1">The sequence shown here is derived from an EMBL/GenBank/DDBJ whole genome shotgun (WGS) entry which is preliminary data.</text>
</comment>
<accession>A0A9X3D573</accession>
<dbReference type="EMBL" id="JAPKFM010000005">
    <property type="protein sequence ID" value="MCX2963991.1"/>
    <property type="molecule type" value="Genomic_DNA"/>
</dbReference>
<dbReference type="RefSeq" id="WP_235723092.1">
    <property type="nucleotide sequence ID" value="NZ_JAPKFM010000005.1"/>
</dbReference>
<gene>
    <name evidence="1" type="ORF">OSB52_07775</name>
</gene>
<dbReference type="Gene3D" id="3.30.530.20">
    <property type="match status" value="1"/>
</dbReference>
<dbReference type="Proteomes" id="UP001143347">
    <property type="component" value="Unassembled WGS sequence"/>
</dbReference>
<proteinExistence type="predicted"/>
<dbReference type="SUPFAM" id="SSF55961">
    <property type="entry name" value="Bet v1-like"/>
    <property type="match status" value="1"/>
</dbReference>
<evidence type="ECO:0000313" key="2">
    <source>
        <dbReference type="Proteomes" id="UP001143347"/>
    </source>
</evidence>
<name>A0A9X3D573_9ACTN</name>
<keyword evidence="2" id="KW-1185">Reference proteome</keyword>
<dbReference type="AlphaFoldDB" id="A0A9X3D573"/>
<reference evidence="1" key="1">
    <citation type="submission" date="2022-10" db="EMBL/GenBank/DDBJ databases">
        <title>WGS of marine actinomycetes from Thailand.</title>
        <authorList>
            <person name="Thawai C."/>
        </authorList>
    </citation>
    <scope>NUCLEOTIDE SEQUENCE</scope>
    <source>
        <strain evidence="1">SW21</strain>
    </source>
</reference>